<protein>
    <submittedName>
        <fullName evidence="1">Uncharacterized protein</fullName>
    </submittedName>
</protein>
<evidence type="ECO:0000313" key="2">
    <source>
        <dbReference type="Proteomes" id="UP001281147"/>
    </source>
</evidence>
<name>A0ACC3MND2_9PEZI</name>
<reference evidence="1" key="1">
    <citation type="submission" date="2023-07" db="EMBL/GenBank/DDBJ databases">
        <title>Black Yeasts Isolated from many extreme environments.</title>
        <authorList>
            <person name="Coleine C."/>
            <person name="Stajich J.E."/>
            <person name="Selbmann L."/>
        </authorList>
    </citation>
    <scope>NUCLEOTIDE SEQUENCE</scope>
    <source>
        <strain evidence="1">CCFEE 5714</strain>
    </source>
</reference>
<keyword evidence="2" id="KW-1185">Reference proteome</keyword>
<organism evidence="1 2">
    <name type="scientific">Vermiconidia calcicola</name>
    <dbReference type="NCBI Taxonomy" id="1690605"/>
    <lineage>
        <taxon>Eukaryota</taxon>
        <taxon>Fungi</taxon>
        <taxon>Dikarya</taxon>
        <taxon>Ascomycota</taxon>
        <taxon>Pezizomycotina</taxon>
        <taxon>Dothideomycetes</taxon>
        <taxon>Dothideomycetidae</taxon>
        <taxon>Mycosphaerellales</taxon>
        <taxon>Extremaceae</taxon>
        <taxon>Vermiconidia</taxon>
    </lineage>
</organism>
<gene>
    <name evidence="1" type="ORF">LTR37_016795</name>
</gene>
<proteinExistence type="predicted"/>
<sequence>MKRKIEVANACRVLSQPETGERASPHVPPKLIISKPSKNAADATGASKERIAGSKTAHREHRRRQSSEWVDIDEAPARRRRTRKPSSQRPRAESQSSSSSHGRRRNTQGELSGFFPRLGRILEVNESTTSSRPSTRGSDQRQRDRSPARRARDKDEVHSSSRRTTRHRAGGVQRRGESLLKVNPSLLSVLSTLTGTSDRSSGSNSTVTQQSYDRRNSESSTRPLNNKVRRMESETRSNMTSRTLSNLPSVFDYMEPPTDDSHDGHSVISSSSSQYEPSDAGSSITPDTPSSRSTFPSPTTTRDQSVADLRKKYDPQYAASVSSARSNNNSPNPSIRSLRQRPSVSDVPEEDEQGDNPPLAPSEMDYKPHRSSSRSSTDSRRSSERWQQHEESRREHMAYSQHQHPVYGQHRSFSTSSDHSDRSAYAYQMAMQHYQWPSPPVPAPPQEMNGDIAHHGPPPAPDAPDLSQRNLAGYEELALELSASRSPVKPLYRKFEYLNHRILLHLQDELSELEEQLRTVDEIIAQMDPGMAEGQRMPASRRGDNFHGSEIHLRRTHLLGNIFIKTEQYNRAMSAYATMAKDSTPADEGQVSAYQQWMAKHSPVHEVEQRFLRQEKDLVIPGAGLTIPDRHTKHAALAYLPMVLMLPLLLFSIIPTLAGRLVVTALIGIGAFIIAGTTSIRQLMPAREWAVCGAMYVLLMAAIAGCIPQHSS</sequence>
<dbReference type="Proteomes" id="UP001281147">
    <property type="component" value="Unassembled WGS sequence"/>
</dbReference>
<evidence type="ECO:0000313" key="1">
    <source>
        <dbReference type="EMBL" id="KAK3698791.1"/>
    </source>
</evidence>
<dbReference type="EMBL" id="JAUTXU010000206">
    <property type="protein sequence ID" value="KAK3698791.1"/>
    <property type="molecule type" value="Genomic_DNA"/>
</dbReference>
<accession>A0ACC3MND2</accession>
<comment type="caution">
    <text evidence="1">The sequence shown here is derived from an EMBL/GenBank/DDBJ whole genome shotgun (WGS) entry which is preliminary data.</text>
</comment>